<organism evidence="1 2">
    <name type="scientific">Abrus precatorius</name>
    <name type="common">Indian licorice</name>
    <name type="synonym">Glycine abrus</name>
    <dbReference type="NCBI Taxonomy" id="3816"/>
    <lineage>
        <taxon>Eukaryota</taxon>
        <taxon>Viridiplantae</taxon>
        <taxon>Streptophyta</taxon>
        <taxon>Embryophyta</taxon>
        <taxon>Tracheophyta</taxon>
        <taxon>Spermatophyta</taxon>
        <taxon>Magnoliopsida</taxon>
        <taxon>eudicotyledons</taxon>
        <taxon>Gunneridae</taxon>
        <taxon>Pentapetalae</taxon>
        <taxon>rosids</taxon>
        <taxon>fabids</taxon>
        <taxon>Fabales</taxon>
        <taxon>Fabaceae</taxon>
        <taxon>Papilionoideae</taxon>
        <taxon>50 kb inversion clade</taxon>
        <taxon>NPAAA clade</taxon>
        <taxon>indigoferoid/millettioid clade</taxon>
        <taxon>Abreae</taxon>
        <taxon>Abrus</taxon>
    </lineage>
</organism>
<reference evidence="2" key="2">
    <citation type="submission" date="2025-08" db="UniProtKB">
        <authorList>
            <consortium name="RefSeq"/>
        </authorList>
    </citation>
    <scope>IDENTIFICATION</scope>
    <source>
        <tissue evidence="2">Young leaves</tissue>
    </source>
</reference>
<dbReference type="OrthoDB" id="1432658at2759"/>
<proteinExistence type="predicted"/>
<dbReference type="Proteomes" id="UP000694853">
    <property type="component" value="Unplaced"/>
</dbReference>
<dbReference type="PANTHER" id="PTHR32108:SF9">
    <property type="entry name" value="REVERSE TRANSCRIPTASE RNASE H-LIKE DOMAIN-CONTAINING PROTEIN"/>
    <property type="match status" value="1"/>
</dbReference>
<dbReference type="PANTHER" id="PTHR32108">
    <property type="entry name" value="DNA-DIRECTED RNA POLYMERASE SUBUNIT ALPHA"/>
    <property type="match status" value="1"/>
</dbReference>
<dbReference type="InterPro" id="IPR021109">
    <property type="entry name" value="Peptidase_aspartic_dom_sf"/>
</dbReference>
<dbReference type="GeneID" id="113857764"/>
<keyword evidence="1" id="KW-1185">Reference proteome</keyword>
<protein>
    <submittedName>
        <fullName evidence="2">Uncharacterized protein LOC113857764</fullName>
    </submittedName>
</protein>
<gene>
    <name evidence="2" type="primary">LOC113857764</name>
</gene>
<dbReference type="KEGG" id="aprc:113857764"/>
<dbReference type="AlphaFoldDB" id="A0A8B8KT17"/>
<evidence type="ECO:0000313" key="2">
    <source>
        <dbReference type="RefSeq" id="XP_027345754.1"/>
    </source>
</evidence>
<accession>A0A8B8KT17</accession>
<name>A0A8B8KT17_ABRPR</name>
<dbReference type="CDD" id="cd00303">
    <property type="entry name" value="retropepsin_like"/>
    <property type="match status" value="1"/>
</dbReference>
<reference evidence="1" key="1">
    <citation type="journal article" date="2019" name="Toxins">
        <title>Detection of Abrin-Like and Prepropulchellin-Like Toxin Genes and Transcripts Using Whole Genome Sequencing and Full-Length Transcript Sequencing of Abrus precatorius.</title>
        <authorList>
            <person name="Hovde B.T."/>
            <person name="Daligault H.E."/>
            <person name="Hanschen E.R."/>
            <person name="Kunde Y.A."/>
            <person name="Johnson M.B."/>
            <person name="Starkenburg S.R."/>
            <person name="Johnson S.L."/>
        </authorList>
    </citation>
    <scope>NUCLEOTIDE SEQUENCE [LARGE SCALE GENOMIC DNA]</scope>
</reference>
<evidence type="ECO:0000313" key="1">
    <source>
        <dbReference type="Proteomes" id="UP000694853"/>
    </source>
</evidence>
<sequence length="798" mass="89428">MSYTELLPRLFHSSLVVPCPMKPVEPPYPRGYDPNAKCEYYAGGIGHSTENCRALKFKVQDLINAKWLNFKEDNPNIRSNPLPGHGGSSVNAIEEELAHVLKRKVEEVTTPLKVIFDELCKADLIRGFVHEENMCDFHPNAYHSIEDCEEFKHVLQTLMDKHLVQIGHPKEKNEVSTVDGQSSTFPKPLVIHYTKCMNTPTTNGPRPITIQVPAPFPYKDNQAVPWKYDAGVYVDNFKENQTQGVNSDTLAVSHIAGVGGMTRSGRIYTPEELRKERTKEIETSSKGKAKVGEFEDVDKEKMPEIKKAVSDEEACEFLKFIRQSEYQVVEQLNKTTARISLLSLLLNSKPHRRTLLKVLNEAYVSHDITTDKFGGIVGNIVSNNYLTFADHEVPAEGMGHNKALHISVKCRDHIIARVLIDNGSSLNVMPKATLSKLPYDGSHMKPSAMIVRAFDGTRREVIGEIEIPIQIGPCTFHILFQVMDIAPGYSYLLGRPWIHSVGVVPSTLHQKLKFIIDNKLVIISGEEDMLVSKPSSTPYIEATEEALETSFQALEIANATYVGEEAPILKPRLSNTSIMTAKVMLDGGCQYGYVLGQTIMKAANWLQLHGNKDRFGLGYTPTKADKRRVMEEKKERRLARLEGREPKTEGVPICDLLKSFYSVGFEFQDSVAAADVDTPEEEVVDLVRTCPPNTEVGNWEIIELPVIFNSYSKFESDMSESNSANISSTNFDCPINQAVEDDSDVDLASESLRLVDQEVKEIQPRDEPTETINLGTEDDKREIKIGTLMKKTKARQVD</sequence>
<dbReference type="RefSeq" id="XP_027345754.1">
    <property type="nucleotide sequence ID" value="XM_027489953.1"/>
</dbReference>
<dbReference type="Gene3D" id="2.40.70.10">
    <property type="entry name" value="Acid Proteases"/>
    <property type="match status" value="1"/>
</dbReference>
<dbReference type="SUPFAM" id="SSF50630">
    <property type="entry name" value="Acid proteases"/>
    <property type="match status" value="1"/>
</dbReference>